<dbReference type="HAMAP" id="MF_01810">
    <property type="entry name" value="YidC_type1"/>
    <property type="match status" value="1"/>
</dbReference>
<evidence type="ECO:0000256" key="10">
    <source>
        <dbReference type="ARBA" id="ARBA00023186"/>
    </source>
</evidence>
<keyword evidence="8 13" id="KW-1133">Transmembrane helix</keyword>
<feature type="transmembrane region" description="Helical" evidence="13">
    <location>
        <begin position="343"/>
        <end position="361"/>
    </location>
</feature>
<dbReference type="Pfam" id="PF02096">
    <property type="entry name" value="60KD_IMP"/>
    <property type="match status" value="1"/>
</dbReference>
<reference key="1">
    <citation type="submission" date="2010-09" db="EMBL/GenBank/DDBJ databases">
        <title>An interdependent metabolic patchwork in the nested three-way symbiosis of mealybugs.</title>
        <authorList>
            <person name="McCutcheon J.P."/>
            <person name="von Dohlen C.D."/>
        </authorList>
    </citation>
    <scope>NUCLEOTIDE SEQUENCE</scope>
    <source>
        <strain>PCIT</strain>
    </source>
</reference>
<keyword evidence="7 13" id="KW-0653">Protein transport</keyword>
<protein>
    <recommendedName>
        <fullName evidence="3 13">Membrane protein insertase YidC</fullName>
    </recommendedName>
    <alternativeName>
        <fullName evidence="12 13">Foldase YidC</fullName>
    </alternativeName>
    <alternativeName>
        <fullName evidence="11 13">Membrane integrase YidC</fullName>
    </alternativeName>
    <alternativeName>
        <fullName evidence="13">Membrane protein YidC</fullName>
    </alternativeName>
</protein>
<dbReference type="OrthoDB" id="9780552at2"/>
<dbReference type="NCBIfam" id="TIGR03592">
    <property type="entry name" value="yidC_oxa1_cterm"/>
    <property type="match status" value="1"/>
</dbReference>
<dbReference type="KEGG" id="men:MEPCIT_013"/>
<feature type="domain" description="Membrane insertase YidC N-terminal" evidence="15">
    <location>
        <begin position="53"/>
        <end position="330"/>
    </location>
</feature>
<evidence type="ECO:0000256" key="12">
    <source>
        <dbReference type="ARBA" id="ARBA00033342"/>
    </source>
</evidence>
<dbReference type="InterPro" id="IPR047196">
    <property type="entry name" value="YidC_ALB_C"/>
</dbReference>
<keyword evidence="13" id="KW-0997">Cell inner membrane</keyword>
<keyword evidence="5 13" id="KW-1003">Cell membrane</keyword>
<evidence type="ECO:0000259" key="14">
    <source>
        <dbReference type="Pfam" id="PF02096"/>
    </source>
</evidence>
<keyword evidence="4 13" id="KW-0813">Transport</keyword>
<comment type="subcellular location">
    <subcellularLocation>
        <location evidence="1 13">Cell inner membrane</location>
        <topology evidence="1 13">Multi-pass membrane protein</topology>
    </subcellularLocation>
</comment>
<name>F7XX55_MOREP</name>
<evidence type="ECO:0000256" key="9">
    <source>
        <dbReference type="ARBA" id="ARBA00023136"/>
    </source>
</evidence>
<keyword evidence="6 13" id="KW-0812">Transmembrane</keyword>
<dbReference type="InterPro" id="IPR001708">
    <property type="entry name" value="YidC/ALB3/OXA1/COX18"/>
</dbReference>
<evidence type="ECO:0000313" key="17">
    <source>
        <dbReference type="Proteomes" id="UP000000504"/>
    </source>
</evidence>
<evidence type="ECO:0000256" key="2">
    <source>
        <dbReference type="ARBA" id="ARBA00010527"/>
    </source>
</evidence>
<dbReference type="GO" id="GO:0015031">
    <property type="term" value="P:protein transport"/>
    <property type="evidence" value="ECO:0007669"/>
    <property type="project" value="UniProtKB-KW"/>
</dbReference>
<dbReference type="InterPro" id="IPR028053">
    <property type="entry name" value="Membr_insert_YidC_N"/>
</dbReference>
<dbReference type="NCBIfam" id="TIGR03593">
    <property type="entry name" value="yidC_nterm"/>
    <property type="match status" value="1"/>
</dbReference>
<dbReference type="GO" id="GO:0032977">
    <property type="term" value="F:membrane insertase activity"/>
    <property type="evidence" value="ECO:0007669"/>
    <property type="project" value="InterPro"/>
</dbReference>
<gene>
    <name evidence="13 16" type="primary">yidC</name>
    <name evidence="16" type="ordered locus">MEPCIT_013</name>
</gene>
<dbReference type="PANTHER" id="PTHR12428:SF65">
    <property type="entry name" value="CYTOCHROME C OXIDASE ASSEMBLY PROTEIN COX18, MITOCHONDRIAL"/>
    <property type="match status" value="1"/>
</dbReference>
<dbReference type="HOGENOM" id="CLU_016535_3_0_6"/>
<dbReference type="CDD" id="cd19961">
    <property type="entry name" value="EcYidC-like_peri"/>
    <property type="match status" value="1"/>
</dbReference>
<dbReference type="PANTHER" id="PTHR12428">
    <property type="entry name" value="OXA1"/>
    <property type="match status" value="1"/>
</dbReference>
<feature type="domain" description="Membrane insertase YidC/Oxa/ALB C-terminal" evidence="14">
    <location>
        <begin position="343"/>
        <end position="524"/>
    </location>
</feature>
<feature type="transmembrane region" description="Helical" evidence="13">
    <location>
        <begin position="453"/>
        <end position="470"/>
    </location>
</feature>
<comment type="subunit">
    <text evidence="13">Interacts with the Sec translocase complex via SecD. Specifically interacts with transmembrane segments of nascent integral membrane proteins during membrane integration.</text>
</comment>
<comment type="similarity">
    <text evidence="2 13">Belongs to the OXA1/ALB3/YidC family. Type 1 subfamily.</text>
</comment>
<dbReference type="RefSeq" id="WP_013975432.1">
    <property type="nucleotide sequence ID" value="NC_015735.1"/>
</dbReference>
<dbReference type="InterPro" id="IPR028055">
    <property type="entry name" value="YidC/Oxa/ALB_C"/>
</dbReference>
<dbReference type="EMBL" id="CP002243">
    <property type="protein sequence ID" value="AEI74681.1"/>
    <property type="molecule type" value="Genomic_DNA"/>
</dbReference>
<dbReference type="GO" id="GO:0051205">
    <property type="term" value="P:protein insertion into membrane"/>
    <property type="evidence" value="ECO:0007669"/>
    <property type="project" value="TreeGrafter"/>
</dbReference>
<dbReference type="NCBIfam" id="NF002352">
    <property type="entry name" value="PRK01318.1-3"/>
    <property type="match status" value="1"/>
</dbReference>
<keyword evidence="9 13" id="KW-0472">Membrane</keyword>
<dbReference type="GO" id="GO:0005886">
    <property type="term" value="C:plasma membrane"/>
    <property type="evidence" value="ECO:0007669"/>
    <property type="project" value="UniProtKB-SubCell"/>
</dbReference>
<dbReference type="Gene3D" id="2.70.98.90">
    <property type="match status" value="1"/>
</dbReference>
<dbReference type="InterPro" id="IPR019998">
    <property type="entry name" value="Membr_insert_YidC"/>
</dbReference>
<dbReference type="InterPro" id="IPR038221">
    <property type="entry name" value="YidC_periplasmic_sf"/>
</dbReference>
<evidence type="ECO:0000256" key="1">
    <source>
        <dbReference type="ARBA" id="ARBA00004429"/>
    </source>
</evidence>
<evidence type="ECO:0000256" key="8">
    <source>
        <dbReference type="ARBA" id="ARBA00022989"/>
    </source>
</evidence>
<evidence type="ECO:0000256" key="13">
    <source>
        <dbReference type="HAMAP-Rule" id="MF_01810"/>
    </source>
</evidence>
<evidence type="ECO:0000256" key="7">
    <source>
        <dbReference type="ARBA" id="ARBA00022927"/>
    </source>
</evidence>
<dbReference type="Proteomes" id="UP000000504">
    <property type="component" value="Chromosome"/>
</dbReference>
<evidence type="ECO:0000256" key="4">
    <source>
        <dbReference type="ARBA" id="ARBA00022448"/>
    </source>
</evidence>
<reference evidence="16 17" key="2">
    <citation type="journal article" date="2011" name="Curr. Biol.">
        <title>An interdependent metabolic patchwork in the nested symbiosis of mealybugs.</title>
        <authorList>
            <person name="McCutcheon J.P."/>
            <person name="von Dohlen C.D."/>
        </authorList>
    </citation>
    <scope>NUCLEOTIDE SEQUENCE [LARGE SCALE GENOMIC DNA]</scope>
    <source>
        <strain evidence="16 17">PCIT</strain>
    </source>
</reference>
<dbReference type="STRING" id="903503.MEPCIT_013"/>
<dbReference type="AlphaFoldDB" id="F7XX55"/>
<organism evidence="16 17">
    <name type="scientific">Moranella endobia (strain PCIT)</name>
    <dbReference type="NCBI Taxonomy" id="903503"/>
    <lineage>
        <taxon>Bacteria</taxon>
        <taxon>Pseudomonadati</taxon>
        <taxon>Pseudomonadota</taxon>
        <taxon>Gammaproteobacteria</taxon>
        <taxon>Enterobacterales</taxon>
        <taxon>Enterobacteriaceae</taxon>
        <taxon>Candidatus Moranella</taxon>
    </lineage>
</organism>
<dbReference type="CDD" id="cd20070">
    <property type="entry name" value="5TM_YidC_Alb3"/>
    <property type="match status" value="1"/>
</dbReference>
<dbReference type="PRINTS" id="PR01900">
    <property type="entry name" value="YIDCPROTEIN"/>
</dbReference>
<evidence type="ECO:0000256" key="5">
    <source>
        <dbReference type="ARBA" id="ARBA00022475"/>
    </source>
</evidence>
<evidence type="ECO:0000259" key="15">
    <source>
        <dbReference type="Pfam" id="PF14849"/>
    </source>
</evidence>
<evidence type="ECO:0000256" key="3">
    <source>
        <dbReference type="ARBA" id="ARBA00015325"/>
    </source>
</evidence>
<dbReference type="Pfam" id="PF14849">
    <property type="entry name" value="YidC_periplas"/>
    <property type="match status" value="1"/>
</dbReference>
<feature type="transmembrane region" description="Helical" evidence="13">
    <location>
        <begin position="412"/>
        <end position="433"/>
    </location>
</feature>
<sequence>MTLQRNLLLITIMCILCIICQYVNMDFSVYQLSNPQNRQQLATILTDSLGKIITVKTDVLSLQINTYGGDIEQALLLPYSNELDSPKPVHLLDSSKEFVYHAQSGLIGENGLDNLVNGNRPLYTSKQDIYVLENNQHELLVPLTYTANNIIYTKTFILKRSDFALTVNYYINNTSTKPLNFMLFGQLKQSMNLPDTFLSNNLSSSHMFRRIAYSTTYKKYKKYNFKELNKCNLFLNTNIGWIAMLQKYFSVVWVPFTSGTKNFYASNYDNRHVVVGFKSSPVTIAAGNQSELQASLWLGPEIKNRMVNIAKNLDLVVDYGLLRFISQSMLYFMKYIHHYISNWGFSIIIITFIIRIIMYPITKSQYTSIAKIRILQPKISAIRERFLNDKQRQNQEIIALYNKENINPLSSLLPMLIQMPIFLALYHVLSNSIELRHASFMLWIHDLSSQDPYYVLPIIMGITILLIQNISHTNNVTKSSRQQKIMTFMPLIFTVFFLWLPSGLILYYIVNNLVTIIQQQLIYRGLKKCGFYKTMVKK</sequence>
<evidence type="ECO:0000313" key="16">
    <source>
        <dbReference type="EMBL" id="AEI74681.1"/>
    </source>
</evidence>
<evidence type="ECO:0000256" key="6">
    <source>
        <dbReference type="ARBA" id="ARBA00022692"/>
    </source>
</evidence>
<keyword evidence="10 13" id="KW-0143">Chaperone</keyword>
<comment type="function">
    <text evidence="13">Required for the insertion and/or proper folding and/or complex formation of integral membrane proteins into the membrane. Involved in integration of membrane proteins that insert both dependently and independently of the Sec translocase complex, as well as at least some lipoproteins. Aids folding of multispanning membrane proteins.</text>
</comment>
<evidence type="ECO:0000256" key="11">
    <source>
        <dbReference type="ARBA" id="ARBA00033245"/>
    </source>
</evidence>
<proteinExistence type="inferred from homology"/>
<feature type="transmembrane region" description="Helical" evidence="13">
    <location>
        <begin position="491"/>
        <end position="510"/>
    </location>
</feature>
<accession>F7XX55</accession>
<dbReference type="eggNOG" id="COG0706">
    <property type="taxonomic scope" value="Bacteria"/>
</dbReference>
<dbReference type="PRINTS" id="PR00701">
    <property type="entry name" value="60KDINNERMP"/>
</dbReference>
<keyword evidence="17" id="KW-1185">Reference proteome</keyword>